<evidence type="ECO:0000313" key="2">
    <source>
        <dbReference type="EMBL" id="GGB50715.1"/>
    </source>
</evidence>
<organism evidence="2 3">
    <name type="scientific">Roseibium aquae</name>
    <dbReference type="NCBI Taxonomy" id="1323746"/>
    <lineage>
        <taxon>Bacteria</taxon>
        <taxon>Pseudomonadati</taxon>
        <taxon>Pseudomonadota</taxon>
        <taxon>Alphaproteobacteria</taxon>
        <taxon>Hyphomicrobiales</taxon>
        <taxon>Stappiaceae</taxon>
        <taxon>Roseibium</taxon>
    </lineage>
</organism>
<comment type="caution">
    <text evidence="2">The sequence shown here is derived from an EMBL/GenBank/DDBJ whole genome shotgun (WGS) entry which is preliminary data.</text>
</comment>
<dbReference type="AlphaFoldDB" id="A0A916TK00"/>
<protein>
    <recommendedName>
        <fullName evidence="4">DUF2336 domain-containing protein</fullName>
    </recommendedName>
</protein>
<dbReference type="Pfam" id="PF10098">
    <property type="entry name" value="DUF2336"/>
    <property type="match status" value="1"/>
</dbReference>
<evidence type="ECO:0000313" key="3">
    <source>
        <dbReference type="Proteomes" id="UP000605148"/>
    </source>
</evidence>
<dbReference type="Proteomes" id="UP000605148">
    <property type="component" value="Unassembled WGS sequence"/>
</dbReference>
<evidence type="ECO:0000256" key="1">
    <source>
        <dbReference type="SAM" id="MobiDB-lite"/>
    </source>
</evidence>
<evidence type="ECO:0008006" key="4">
    <source>
        <dbReference type="Google" id="ProtNLM"/>
    </source>
</evidence>
<accession>A0A916TK00</accession>
<reference evidence="2" key="2">
    <citation type="submission" date="2020-09" db="EMBL/GenBank/DDBJ databases">
        <authorList>
            <person name="Sun Q."/>
            <person name="Zhou Y."/>
        </authorList>
    </citation>
    <scope>NUCLEOTIDE SEQUENCE</scope>
    <source>
        <strain evidence="2">CGMCC 1.12426</strain>
    </source>
</reference>
<name>A0A916TK00_9HYPH</name>
<keyword evidence="3" id="KW-1185">Reference proteome</keyword>
<sequence length="376" mass="40431">MARHRETADILVSETELFAARGRHTEEERRIFGELAGNFLPRASVRDRRRIAATLAAHPQTPVSILTLLAQDDDLPTAYPVLSQAPRLAPELLEEMVRKGPESLRQAIAKRSDLTEEVHLALASAAQSTDTVRTLLQNVAFSLTPAVASRLMQRSEMAAALEDDLAALGALSPKALMEQYFHLPKPQRAQALAAAEQASLIERAIAGRTAAPADPVFVAFLLRTAKSHAPYKVHEEIGQALALPAETVRHLAADNTGETLAIALRSLGFEETSATTVFIRLLGRRMGIQGIRKVLNLFNGISRGGADQLVRSWSSGSAVAGSRVESPRHAPLTAEPRAQRGGSQTIAKAPADQAKPGLKAVAGFSPTAKRPFGRRT</sequence>
<dbReference type="EMBL" id="BMFA01000006">
    <property type="protein sequence ID" value="GGB50715.1"/>
    <property type="molecule type" value="Genomic_DNA"/>
</dbReference>
<reference evidence="2" key="1">
    <citation type="journal article" date="2014" name="Int. J. Syst. Evol. Microbiol.">
        <title>Complete genome sequence of Corynebacterium casei LMG S-19264T (=DSM 44701T), isolated from a smear-ripened cheese.</title>
        <authorList>
            <consortium name="US DOE Joint Genome Institute (JGI-PGF)"/>
            <person name="Walter F."/>
            <person name="Albersmeier A."/>
            <person name="Kalinowski J."/>
            <person name="Ruckert C."/>
        </authorList>
    </citation>
    <scope>NUCLEOTIDE SEQUENCE</scope>
    <source>
        <strain evidence="2">CGMCC 1.12426</strain>
    </source>
</reference>
<dbReference type="InterPro" id="IPR019285">
    <property type="entry name" value="DUF2336"/>
</dbReference>
<proteinExistence type="predicted"/>
<gene>
    <name evidence="2" type="ORF">GCM10011316_23560</name>
</gene>
<feature type="region of interest" description="Disordered" evidence="1">
    <location>
        <begin position="320"/>
        <end position="376"/>
    </location>
</feature>